<feature type="domain" description="Aminoacyl-tRNA synthetase class Ia" evidence="13">
    <location>
        <begin position="28"/>
        <end position="640"/>
    </location>
</feature>
<dbReference type="InterPro" id="IPR013155">
    <property type="entry name" value="M/V/L/I-tRNA-synth_anticd-bd"/>
</dbReference>
<feature type="binding site" evidence="12">
    <location>
        <position position="605"/>
    </location>
    <ligand>
        <name>ATP</name>
        <dbReference type="ChEBI" id="CHEBI:30616"/>
    </ligand>
</feature>
<dbReference type="RefSeq" id="WP_010671810.1">
    <property type="nucleotide sequence ID" value="NZ_JAUSSJ010000007.1"/>
</dbReference>
<comment type="subcellular location">
    <subcellularLocation>
        <location evidence="12">Cytoplasm</location>
    </subcellularLocation>
</comment>
<organism evidence="16 17">
    <name type="scientific">[Curtobacterium] plantarum</name>
    <dbReference type="NCBI Taxonomy" id="221276"/>
    <lineage>
        <taxon>Bacteria</taxon>
        <taxon>Pseudomonadati</taxon>
        <taxon>Pseudomonadota</taxon>
        <taxon>Gammaproteobacteria</taxon>
        <taxon>Enterobacterales</taxon>
        <taxon>Erwiniaceae</taxon>
        <taxon>Pantoea</taxon>
    </lineage>
</organism>
<evidence type="ECO:0000256" key="2">
    <source>
        <dbReference type="ARBA" id="ARBA00022490"/>
    </source>
</evidence>
<proteinExistence type="inferred from homology"/>
<keyword evidence="17" id="KW-1185">Reference proteome</keyword>
<feature type="domain" description="Methionyl/Valyl/Leucyl/Isoleucyl-tRNA synthetase anticodon-binding" evidence="15">
    <location>
        <begin position="685"/>
        <end position="841"/>
    </location>
</feature>
<feature type="short sequence motif" description="'KMSKS' region" evidence="12">
    <location>
        <begin position="602"/>
        <end position="606"/>
    </location>
</feature>
<evidence type="ECO:0000256" key="5">
    <source>
        <dbReference type="ARBA" id="ARBA00022741"/>
    </source>
</evidence>
<dbReference type="SUPFAM" id="SSF50677">
    <property type="entry name" value="ValRS/IleRS/LeuRS editing domain"/>
    <property type="match status" value="1"/>
</dbReference>
<feature type="domain" description="Zinc finger FPG/IleRS-type" evidence="14">
    <location>
        <begin position="898"/>
        <end position="926"/>
    </location>
</feature>
<reference evidence="16 17" key="1">
    <citation type="submission" date="2023-07" db="EMBL/GenBank/DDBJ databases">
        <title>Sorghum-associated microbial communities from plants grown in Nebraska, USA.</title>
        <authorList>
            <person name="Schachtman D."/>
        </authorList>
    </citation>
    <scope>NUCLEOTIDE SEQUENCE [LARGE SCALE GENOMIC DNA]</scope>
    <source>
        <strain evidence="16 17">CC49</strain>
    </source>
</reference>
<dbReference type="HAMAP" id="MF_02002">
    <property type="entry name" value="Ile_tRNA_synth_type1"/>
    <property type="match status" value="1"/>
</dbReference>
<dbReference type="PANTHER" id="PTHR42765">
    <property type="entry name" value="SOLEUCYL-TRNA SYNTHETASE"/>
    <property type="match status" value="1"/>
</dbReference>
<evidence type="ECO:0000256" key="8">
    <source>
        <dbReference type="ARBA" id="ARBA00022917"/>
    </source>
</evidence>
<dbReference type="Pfam" id="PF08264">
    <property type="entry name" value="Anticodon_1"/>
    <property type="match status" value="1"/>
</dbReference>
<dbReference type="InterPro" id="IPR033708">
    <property type="entry name" value="Anticodon_Ile_BEm"/>
</dbReference>
<feature type="binding site" evidence="12">
    <location>
        <position position="561"/>
    </location>
    <ligand>
        <name>L-isoleucyl-5'-AMP</name>
        <dbReference type="ChEBI" id="CHEBI:178002"/>
    </ligand>
</feature>
<dbReference type="PROSITE" id="PS00178">
    <property type="entry name" value="AA_TRNA_LIGASE_I"/>
    <property type="match status" value="1"/>
</dbReference>
<dbReference type="InterPro" id="IPR050081">
    <property type="entry name" value="Ile-tRNA_ligase"/>
</dbReference>
<dbReference type="EC" id="6.1.1.5" evidence="12"/>
<comment type="similarity">
    <text evidence="1 12">Belongs to the class-I aminoacyl-tRNA synthetase family. IleS type 1 subfamily.</text>
</comment>
<comment type="subunit">
    <text evidence="12">Monomer.</text>
</comment>
<dbReference type="Pfam" id="PF06827">
    <property type="entry name" value="zf-FPG_IleRS"/>
    <property type="match status" value="1"/>
</dbReference>
<dbReference type="CDD" id="cd00818">
    <property type="entry name" value="IleRS_core"/>
    <property type="match status" value="1"/>
</dbReference>
<dbReference type="PRINTS" id="PR00984">
    <property type="entry name" value="TRNASYNTHILE"/>
</dbReference>
<name>A0ABT9TEP9_9GAMM</name>
<dbReference type="InterPro" id="IPR014729">
    <property type="entry name" value="Rossmann-like_a/b/a_fold"/>
</dbReference>
<evidence type="ECO:0000259" key="15">
    <source>
        <dbReference type="Pfam" id="PF08264"/>
    </source>
</evidence>
<dbReference type="InterPro" id="IPR009008">
    <property type="entry name" value="Val/Leu/Ile-tRNA-synth_edit"/>
</dbReference>
<dbReference type="InterPro" id="IPR001412">
    <property type="entry name" value="aa-tRNA-synth_I_CS"/>
</dbReference>
<protein>
    <recommendedName>
        <fullName evidence="12">Isoleucine--tRNA ligase</fullName>
        <ecNumber evidence="12">6.1.1.5</ecNumber>
    </recommendedName>
    <alternativeName>
        <fullName evidence="12">Isoleucyl-tRNA synthetase</fullName>
        <shortName evidence="12">IleRS</shortName>
    </alternativeName>
</protein>
<keyword evidence="6 12" id="KW-0862">Zinc</keyword>
<evidence type="ECO:0000256" key="3">
    <source>
        <dbReference type="ARBA" id="ARBA00022598"/>
    </source>
</evidence>
<dbReference type="InterPro" id="IPR009080">
    <property type="entry name" value="tRNAsynth_Ia_anticodon-bd"/>
</dbReference>
<dbReference type="Gene3D" id="3.40.50.620">
    <property type="entry name" value="HUPs"/>
    <property type="match status" value="2"/>
</dbReference>
<dbReference type="NCBIfam" id="TIGR00392">
    <property type="entry name" value="ileS"/>
    <property type="match status" value="1"/>
</dbReference>
<keyword evidence="2 12" id="KW-0963">Cytoplasm</keyword>
<evidence type="ECO:0000313" key="16">
    <source>
        <dbReference type="EMBL" id="MDQ0021392.1"/>
    </source>
</evidence>
<dbReference type="InterPro" id="IPR023585">
    <property type="entry name" value="Ile-tRNA-ligase_type1"/>
</dbReference>
<comment type="catalytic activity">
    <reaction evidence="11 12">
        <text>tRNA(Ile) + L-isoleucine + ATP = L-isoleucyl-tRNA(Ile) + AMP + diphosphate</text>
        <dbReference type="Rhea" id="RHEA:11060"/>
        <dbReference type="Rhea" id="RHEA-COMP:9666"/>
        <dbReference type="Rhea" id="RHEA-COMP:9695"/>
        <dbReference type="ChEBI" id="CHEBI:30616"/>
        <dbReference type="ChEBI" id="CHEBI:33019"/>
        <dbReference type="ChEBI" id="CHEBI:58045"/>
        <dbReference type="ChEBI" id="CHEBI:78442"/>
        <dbReference type="ChEBI" id="CHEBI:78528"/>
        <dbReference type="ChEBI" id="CHEBI:456215"/>
        <dbReference type="EC" id="6.1.1.5"/>
    </reaction>
</comment>
<feature type="binding site" evidence="12">
    <location>
        <position position="901"/>
    </location>
    <ligand>
        <name>Zn(2+)</name>
        <dbReference type="ChEBI" id="CHEBI:29105"/>
    </ligand>
</feature>
<evidence type="ECO:0000259" key="13">
    <source>
        <dbReference type="Pfam" id="PF00133"/>
    </source>
</evidence>
<comment type="function">
    <text evidence="10 12">Catalyzes the attachment of isoleucine to tRNA(Ile). As IleRS can inadvertently accommodate and process structurally similar amino acids such as valine, to avoid such errors it has two additional distinct tRNA(Ile)-dependent editing activities. One activity is designated as 'pretransfer' editing and involves the hydrolysis of activated Val-AMP. The other activity is designated 'posttransfer' editing and involves deacylation of mischarged Val-tRNA(Ile).</text>
</comment>
<keyword evidence="7 12" id="KW-0067">ATP-binding</keyword>
<keyword evidence="5 12" id="KW-0547">Nucleotide-binding</keyword>
<keyword evidence="9 12" id="KW-0030">Aminoacyl-tRNA synthetase</keyword>
<comment type="cofactor">
    <cofactor evidence="12">
        <name>Zn(2+)</name>
        <dbReference type="ChEBI" id="CHEBI:29105"/>
    </cofactor>
    <text evidence="12">Binds 1 zinc ion per subunit.</text>
</comment>
<evidence type="ECO:0000256" key="6">
    <source>
        <dbReference type="ARBA" id="ARBA00022833"/>
    </source>
</evidence>
<evidence type="ECO:0000256" key="9">
    <source>
        <dbReference type="ARBA" id="ARBA00023146"/>
    </source>
</evidence>
<evidence type="ECO:0000256" key="12">
    <source>
        <dbReference type="HAMAP-Rule" id="MF_02002"/>
    </source>
</evidence>
<dbReference type="SUPFAM" id="SSF52374">
    <property type="entry name" value="Nucleotidylyl transferase"/>
    <property type="match status" value="1"/>
</dbReference>
<evidence type="ECO:0000256" key="4">
    <source>
        <dbReference type="ARBA" id="ARBA00022723"/>
    </source>
</evidence>
<evidence type="ECO:0000256" key="7">
    <source>
        <dbReference type="ARBA" id="ARBA00022840"/>
    </source>
</evidence>
<dbReference type="InterPro" id="IPR010663">
    <property type="entry name" value="Znf_FPG/IleRS"/>
</dbReference>
<evidence type="ECO:0000256" key="11">
    <source>
        <dbReference type="ARBA" id="ARBA00048359"/>
    </source>
</evidence>
<comment type="domain">
    <text evidence="12">IleRS has two distinct active sites: one for aminoacylation and one for editing. The misactivated valine is translocated from the active site to the editing site, which sterically excludes the correctly activated isoleucine. The single editing site contains two valyl binding pockets, one specific for each substrate (Val-AMP or Val-tRNA(Ile)).</text>
</comment>
<dbReference type="Gene3D" id="3.90.740.10">
    <property type="entry name" value="Valyl/Leucyl/Isoleucyl-tRNA synthetase, editing domain"/>
    <property type="match status" value="1"/>
</dbReference>
<dbReference type="Proteomes" id="UP001244623">
    <property type="component" value="Unassembled WGS sequence"/>
</dbReference>
<dbReference type="Gene3D" id="1.10.730.20">
    <property type="match status" value="1"/>
</dbReference>
<keyword evidence="8 12" id="KW-0648">Protein biosynthesis</keyword>
<feature type="binding site" evidence="12">
    <location>
        <position position="921"/>
    </location>
    <ligand>
        <name>Zn(2+)</name>
        <dbReference type="ChEBI" id="CHEBI:29105"/>
    </ligand>
</feature>
<sequence>MSDYKSTLNLPETGFPMRGDLAKREPGMLQRWYADNLYGIIREAKKGKKTFILHDGPPYANGSIHIGHSVNKILKDIIVKSKGMAGYDSPYVPGWDCHGLPIEHKVEQMIGKPGEKVTAAEFREACRKYAAEQVEGQKADFIRLGVLGDWDRPYLTMDFGTEANIIRALSKIIGNGHLHKGAKPVHWCLDCRSALAEAEVEYYDKTSPSIDVMFNAIDADAVRQAFGVAQVNGPISLVIWTTTPWTLPANRAISLNAEFEYQLLQIDGRALILAKDLVESVMKRAGVSEWQVLGECKGAALELQKFQHPFLALESLVVLGDHVTLEAGTGAVHTAPGHGPDDYVIGQKYGIETANPVGPDGRYLPGTYPTLDGVNVFKANDMIVELLKEKGALLHVEKLLHSYPHCWRHKTPIIFRATPQWFISMDQKGLRAQSLKEIKGVQWIPDWGQARIESMVANRPDWCISRQRTWGVPMALFVHKESEELHPDTLALMEKVAQRVEQEGIQAWWDLDPRELMGDDADHYVKVPDTLDVWFDSGSTSYSVVDARPEFGGHAPDLYLEGSDQHRGWFMSSLMISTAMKGKAPYRQVLTHGFTVDGQGRKMSKSIGNTVAPQDVMNKLGADILRLWVASTDYSGEMAVSDEILKRSADAYRRIRNTARFLLANLSGFNPATDLVKPEEMVVVDRWAVGRAQAAQADIVASYENYDFHEVIQRLMQFCSIEMGSFYLDIIKDRQYTAKGDGLARRSCQTALWHIVEALVRWMAPIMSFTADEIWGYLPGERAQYVFTEEWYQGLFGLAEDEALNDAYWAELLKVRGEVNKVIEQARADKRIGGALEATVTLYADPELAAKLQALGNELRFVLLTSGAQVADYALANDEAQQSELLKGLKIALHKAEGEKCQRCWHYTTDVGQNPEHAEVCGRCYTNVAGDGEQREFA</sequence>
<dbReference type="CDD" id="cd07960">
    <property type="entry name" value="Anticodon_Ia_Ile_BEm"/>
    <property type="match status" value="1"/>
</dbReference>
<comment type="caution">
    <text evidence="16">The sequence shown here is derived from an EMBL/GenBank/DDBJ whole genome shotgun (WGS) entry which is preliminary data.</text>
</comment>
<dbReference type="PANTHER" id="PTHR42765:SF1">
    <property type="entry name" value="ISOLEUCINE--TRNA LIGASE, MITOCHONDRIAL"/>
    <property type="match status" value="1"/>
</dbReference>
<evidence type="ECO:0000313" key="17">
    <source>
        <dbReference type="Proteomes" id="UP001244623"/>
    </source>
</evidence>
<evidence type="ECO:0000256" key="1">
    <source>
        <dbReference type="ARBA" id="ARBA00006887"/>
    </source>
</evidence>
<dbReference type="InterPro" id="IPR002301">
    <property type="entry name" value="Ile-tRNA-ligase"/>
</dbReference>
<dbReference type="GO" id="GO:0004822">
    <property type="term" value="F:isoleucine-tRNA ligase activity"/>
    <property type="evidence" value="ECO:0007669"/>
    <property type="project" value="UniProtKB-EC"/>
</dbReference>
<dbReference type="SUPFAM" id="SSF47323">
    <property type="entry name" value="Anticodon-binding domain of a subclass of class I aminoacyl-tRNA synthetases"/>
    <property type="match status" value="1"/>
</dbReference>
<dbReference type="InterPro" id="IPR002300">
    <property type="entry name" value="aa-tRNA-synth_Ia"/>
</dbReference>
<gene>
    <name evidence="12" type="primary">ileS</name>
    <name evidence="16" type="ORF">J2X94_003572</name>
</gene>
<feature type="binding site" evidence="12">
    <location>
        <position position="924"/>
    </location>
    <ligand>
        <name>Zn(2+)</name>
        <dbReference type="ChEBI" id="CHEBI:29105"/>
    </ligand>
</feature>
<dbReference type="EMBL" id="JAUSSJ010000007">
    <property type="protein sequence ID" value="MDQ0021392.1"/>
    <property type="molecule type" value="Genomic_DNA"/>
</dbReference>
<feature type="short sequence motif" description="'HIGH' region" evidence="12">
    <location>
        <begin position="58"/>
        <end position="68"/>
    </location>
</feature>
<evidence type="ECO:0000256" key="10">
    <source>
        <dbReference type="ARBA" id="ARBA00025217"/>
    </source>
</evidence>
<evidence type="ECO:0000259" key="14">
    <source>
        <dbReference type="Pfam" id="PF06827"/>
    </source>
</evidence>
<keyword evidence="3 12" id="KW-0436">Ligase</keyword>
<keyword evidence="4 12" id="KW-0479">Metal-binding</keyword>
<dbReference type="Pfam" id="PF00133">
    <property type="entry name" value="tRNA-synt_1"/>
    <property type="match status" value="1"/>
</dbReference>
<accession>A0ABT9TEP9</accession>
<feature type="binding site" evidence="12">
    <location>
        <position position="904"/>
    </location>
    <ligand>
        <name>Zn(2+)</name>
        <dbReference type="ChEBI" id="CHEBI:29105"/>
    </ligand>
</feature>